<evidence type="ECO:0000313" key="3">
    <source>
        <dbReference type="Proteomes" id="UP000270230"/>
    </source>
</evidence>
<protein>
    <submittedName>
        <fullName evidence="2">Uncharacterized protein</fullName>
    </submittedName>
</protein>
<dbReference type="Proteomes" id="UP000270230">
    <property type="component" value="Unassembled WGS sequence"/>
</dbReference>
<accession>A0A3M7BVV3</accession>
<evidence type="ECO:0000256" key="1">
    <source>
        <dbReference type="SAM" id="MobiDB-lite"/>
    </source>
</evidence>
<dbReference type="VEuPathDB" id="FungiDB:BTJ68_09117"/>
<gene>
    <name evidence="2" type="ORF">D0865_10919</name>
</gene>
<name>A0A3M7BVV3_HORWE</name>
<comment type="caution">
    <text evidence="2">The sequence shown here is derived from an EMBL/GenBank/DDBJ whole genome shotgun (WGS) entry which is preliminary data.</text>
</comment>
<reference evidence="2 3" key="1">
    <citation type="journal article" date="2018" name="BMC Genomics">
        <title>Genomic evidence for intraspecific hybridization in a clonal and extremely halotolerant yeast.</title>
        <authorList>
            <person name="Gostincar C."/>
            <person name="Stajich J.E."/>
            <person name="Zupancic J."/>
            <person name="Zalar P."/>
            <person name="Gunde-Cimerman N."/>
        </authorList>
    </citation>
    <scope>NUCLEOTIDE SEQUENCE [LARGE SCALE GENOMIC DNA]</scope>
    <source>
        <strain evidence="2 3">EXF-151</strain>
    </source>
</reference>
<dbReference type="AlphaFoldDB" id="A0A3M7BVV3"/>
<sequence>MSLRLPRLTTRSVARTTRPFFTPTTNQTSLRPLLNSNTPLRSFAFYRRSVREEDVPVVSADKVPRLPLFSSIARQQEQYLWMQLRHGLSEDEYKDVAAKVEMRVTEAVVAAYARSGGAAHLRQQVLTDTASNVARADDPPTGQEEGSGEEATTSVVNIRLIYKPPHPKFPGLEGAASIDFRVYSEEDLLPLLDELRDTDDRISFAFVQPLIFDA</sequence>
<evidence type="ECO:0000313" key="2">
    <source>
        <dbReference type="EMBL" id="RMY43909.1"/>
    </source>
</evidence>
<feature type="region of interest" description="Disordered" evidence="1">
    <location>
        <begin position="130"/>
        <end position="151"/>
    </location>
</feature>
<organism evidence="2 3">
    <name type="scientific">Hortaea werneckii</name>
    <name type="common">Black yeast</name>
    <name type="synonym">Cladosporium werneckii</name>
    <dbReference type="NCBI Taxonomy" id="91943"/>
    <lineage>
        <taxon>Eukaryota</taxon>
        <taxon>Fungi</taxon>
        <taxon>Dikarya</taxon>
        <taxon>Ascomycota</taxon>
        <taxon>Pezizomycotina</taxon>
        <taxon>Dothideomycetes</taxon>
        <taxon>Dothideomycetidae</taxon>
        <taxon>Mycosphaerellales</taxon>
        <taxon>Teratosphaeriaceae</taxon>
        <taxon>Hortaea</taxon>
    </lineage>
</organism>
<proteinExistence type="predicted"/>
<dbReference type="EMBL" id="QWIN01001113">
    <property type="protein sequence ID" value="RMY43909.1"/>
    <property type="molecule type" value="Genomic_DNA"/>
</dbReference>
<dbReference type="OrthoDB" id="3939839at2759"/>